<dbReference type="GO" id="GO:0001664">
    <property type="term" value="F:G protein-coupled receptor binding"/>
    <property type="evidence" value="ECO:0007669"/>
    <property type="project" value="TreeGrafter"/>
</dbReference>
<dbReference type="FunFam" id="1.10.510.10:FF:000169">
    <property type="entry name" value="Serine/threonine-protein kinase 32A"/>
    <property type="match status" value="1"/>
</dbReference>
<proteinExistence type="inferred from homology"/>
<dbReference type="PROSITE" id="PS00107">
    <property type="entry name" value="PROTEIN_KINASE_ATP"/>
    <property type="match status" value="1"/>
</dbReference>
<evidence type="ECO:0000259" key="8">
    <source>
        <dbReference type="PROSITE" id="PS50011"/>
    </source>
</evidence>
<evidence type="ECO:0000256" key="4">
    <source>
        <dbReference type="ARBA" id="ARBA00022777"/>
    </source>
</evidence>
<dbReference type="GO" id="GO:0005524">
    <property type="term" value="F:ATP binding"/>
    <property type="evidence" value="ECO:0007669"/>
    <property type="project" value="UniProtKB-UniRule"/>
</dbReference>
<comment type="similarity">
    <text evidence="7">Belongs to the protein kinase superfamily.</text>
</comment>
<dbReference type="InterPro" id="IPR008271">
    <property type="entry name" value="Ser/Thr_kinase_AS"/>
</dbReference>
<dbReference type="GO" id="GO:0009966">
    <property type="term" value="P:regulation of signal transduction"/>
    <property type="evidence" value="ECO:0007669"/>
    <property type="project" value="TreeGrafter"/>
</dbReference>
<dbReference type="FunFam" id="3.30.200.20:FF:000347">
    <property type="entry name" value="serine/threonine-protein kinase 32A isoform X2"/>
    <property type="match status" value="1"/>
</dbReference>
<dbReference type="InterPro" id="IPR017441">
    <property type="entry name" value="Protein_kinase_ATP_BS"/>
</dbReference>
<gene>
    <name evidence="9" type="ORF">AFUS01_LOCUS22100</name>
</gene>
<dbReference type="SMART" id="SM00220">
    <property type="entry name" value="S_TKc"/>
    <property type="match status" value="1"/>
</dbReference>
<organism evidence="9 10">
    <name type="scientific">Allacma fusca</name>
    <dbReference type="NCBI Taxonomy" id="39272"/>
    <lineage>
        <taxon>Eukaryota</taxon>
        <taxon>Metazoa</taxon>
        <taxon>Ecdysozoa</taxon>
        <taxon>Arthropoda</taxon>
        <taxon>Hexapoda</taxon>
        <taxon>Collembola</taxon>
        <taxon>Symphypleona</taxon>
        <taxon>Sminthuridae</taxon>
        <taxon>Allacma</taxon>
    </lineage>
</organism>
<dbReference type="GO" id="GO:0007186">
    <property type="term" value="P:G protein-coupled receptor signaling pathway"/>
    <property type="evidence" value="ECO:0007669"/>
    <property type="project" value="TreeGrafter"/>
</dbReference>
<keyword evidence="10" id="KW-1185">Reference proteome</keyword>
<evidence type="ECO:0000256" key="3">
    <source>
        <dbReference type="ARBA" id="ARBA00022741"/>
    </source>
</evidence>
<accession>A0A8J2KDM3</accession>
<protein>
    <recommendedName>
        <fullName evidence="8">Protein kinase domain-containing protein</fullName>
    </recommendedName>
</protein>
<reference evidence="9" key="1">
    <citation type="submission" date="2021-06" db="EMBL/GenBank/DDBJ databases">
        <authorList>
            <person name="Hodson N. C."/>
            <person name="Mongue J. A."/>
            <person name="Jaron S. K."/>
        </authorList>
    </citation>
    <scope>NUCLEOTIDE SEQUENCE</scope>
</reference>
<evidence type="ECO:0000313" key="10">
    <source>
        <dbReference type="Proteomes" id="UP000708208"/>
    </source>
</evidence>
<evidence type="ECO:0000256" key="6">
    <source>
        <dbReference type="PROSITE-ProRule" id="PRU10141"/>
    </source>
</evidence>
<dbReference type="PROSITE" id="PS00108">
    <property type="entry name" value="PROTEIN_KINASE_ST"/>
    <property type="match status" value="1"/>
</dbReference>
<evidence type="ECO:0000256" key="5">
    <source>
        <dbReference type="ARBA" id="ARBA00022840"/>
    </source>
</evidence>
<evidence type="ECO:0000256" key="1">
    <source>
        <dbReference type="ARBA" id="ARBA00022527"/>
    </source>
</evidence>
<keyword evidence="1 7" id="KW-0723">Serine/threonine-protein kinase</keyword>
<name>A0A8J2KDM3_9HEXA</name>
<dbReference type="PANTHER" id="PTHR24355">
    <property type="entry name" value="G PROTEIN-COUPLED RECEPTOR KINASE/RIBOSOMAL PROTEIN S6 KINASE"/>
    <property type="match status" value="1"/>
</dbReference>
<dbReference type="Pfam" id="PF00069">
    <property type="entry name" value="Pkinase"/>
    <property type="match status" value="1"/>
</dbReference>
<dbReference type="CDD" id="cd05578">
    <property type="entry name" value="STKc_Yank1"/>
    <property type="match status" value="1"/>
</dbReference>
<keyword evidence="4" id="KW-0418">Kinase</keyword>
<keyword evidence="2" id="KW-0808">Transferase</keyword>
<evidence type="ECO:0000256" key="2">
    <source>
        <dbReference type="ARBA" id="ARBA00022679"/>
    </source>
</evidence>
<sequence>MGVNQSARSKHHIKDDEEVNFDHFQILRAIGKGSFGKVCIVQKKDTGQMYAMKYMSKAVCLERDALRNVLREIEILVQLDHPFLVNLWFSFHDEEDMFLVQDLLLGGDLRYHLTQNVQFPLEAVRLYVAEIALALDYLQAKRIIHRDIKPDNILLDEEGHAHLTDFNVATLVEDNQLASSLSGTKPYMAPEVYACSADEIPGYDFAIDWWSLGVVAFELSSGRRPYEIHSQTPNKDIRSLFLKFPEWPSIWPEPFLILVKRLINPNPQNRLKTLDDLKALPFMCDLDWEAILEKSVVPEFTPPYLRGMHLRHRLTSVRLWDESPQ</sequence>
<keyword evidence="5 6" id="KW-0067">ATP-binding</keyword>
<dbReference type="GO" id="GO:0004703">
    <property type="term" value="F:G protein-coupled receptor kinase activity"/>
    <property type="evidence" value="ECO:0007669"/>
    <property type="project" value="TreeGrafter"/>
</dbReference>
<evidence type="ECO:0000256" key="7">
    <source>
        <dbReference type="RuleBase" id="RU000304"/>
    </source>
</evidence>
<feature type="domain" description="Protein kinase" evidence="8">
    <location>
        <begin position="24"/>
        <end position="283"/>
    </location>
</feature>
<dbReference type="AlphaFoldDB" id="A0A8J2KDM3"/>
<comment type="caution">
    <text evidence="9">The sequence shown here is derived from an EMBL/GenBank/DDBJ whole genome shotgun (WGS) entry which is preliminary data.</text>
</comment>
<dbReference type="OrthoDB" id="354826at2759"/>
<dbReference type="PROSITE" id="PS50011">
    <property type="entry name" value="PROTEIN_KINASE_DOM"/>
    <property type="match status" value="1"/>
</dbReference>
<dbReference type="Proteomes" id="UP000708208">
    <property type="component" value="Unassembled WGS sequence"/>
</dbReference>
<dbReference type="PANTHER" id="PTHR24355:SF30">
    <property type="entry name" value="SERINE_THREONINE-PROTEIN KINASE 32B ISOFORM X1"/>
    <property type="match status" value="1"/>
</dbReference>
<evidence type="ECO:0000313" key="9">
    <source>
        <dbReference type="EMBL" id="CAG7733674.1"/>
    </source>
</evidence>
<feature type="binding site" evidence="6">
    <location>
        <position position="53"/>
    </location>
    <ligand>
        <name>ATP</name>
        <dbReference type="ChEBI" id="CHEBI:30616"/>
    </ligand>
</feature>
<dbReference type="InterPro" id="IPR000719">
    <property type="entry name" value="Prot_kinase_dom"/>
</dbReference>
<dbReference type="EMBL" id="CAJVCH010253254">
    <property type="protein sequence ID" value="CAG7733674.1"/>
    <property type="molecule type" value="Genomic_DNA"/>
</dbReference>
<keyword evidence="3 6" id="KW-0547">Nucleotide-binding</keyword>